<dbReference type="RefSeq" id="WP_113956601.1">
    <property type="nucleotide sequence ID" value="NZ_QNRR01000001.1"/>
</dbReference>
<dbReference type="InterPro" id="IPR012332">
    <property type="entry name" value="Autotransporter_pectin_lyase_C"/>
</dbReference>
<name>A0A366HW20_9BACT</name>
<evidence type="ECO:0000313" key="3">
    <source>
        <dbReference type="EMBL" id="RBP47685.1"/>
    </source>
</evidence>
<sequence length="7993" mass="797643">MRTLRRYRAPIGGLLILVMAVWQIASPLNAATLVWDVTSANGQVDNGGGTWSAGGAGWTATGGASNTTFTNGDHVIFGGVGTLGTAGSILLGTDVTAASLTFGTVPNPAHPFQYYTIAGGGNDLTISGSGYSATSAAPVGFLANESAAVTSDVVLGSSQNWLAALFESLSVDGVISDGGNVFGIAKDGKGLVSLGNAANTYTGQTSVLNGTLVLTGANSAGAATSTVQVFGNRTTGGGTLMLATGNLQGYTFTRNIVASGPGVATANSITTALNALGLGSVTSVGNNTLTGSLTLTGAFEQRVSSGAGMFTIAGPVTLQAGQENIFYGAGNFNVTGQIQNTSAGIIKTGGSAIASTLILSNNTNAYSGRLRIDSGTVRVSDGGALGTSTAANAIEFNGGGTLEVRADAGTIGTFANKNLSTASNNGTVFVDRAIGGTGLNQVVDFGAFTFGAVAPRTLTLNGRNGYGFSIGTAGVNMAGNGGGNATFTSSSINGKVTIDGDITVGDGTAGKFAVFSTAGDMTFNGSVLSTGAGGSNNFAKQNTGTLFWNSTVASTITGTIRIDQGTLSVSNLANSFGSTVQLQFGSSATSTTVGTLTYTGAGETLSKNINVSGTTGSAVLNASGTGALIVIGTVTAGAAGTKSFFLGGTSTANNEFRGALPAANLANLTKLDGGSWTLSTGAHLNTGPTTIAGGTLRVLANSASGNSTNLADTSNLVFGQDQIGSVLLKGNGWAGGTFVYESGASGTSETLGSLVPSAGAGTIRIVNNSAGTAKLLFSGLGTVAGGSSLNFEAAGTGVNGVNTYLNVTGLAAGFINSHIYYQGTHFAFNDTTQGATNFFWRAPVYGADAGFTTSAAALTAGSHNEITGNVSSGALSINSLRINGAQTLDLTGSLTITNGGIIQTGGAGVIAQSGGGSLTTGGTGDLVVRVAGVSDTLNLAVPILATTTGGLTKNGLGVLVLEGTNLQTGATTINEGTIRLSGTGTLSGANQALVIRQDGVLHLNGVSSGTSVGSFNGAGRVTNTSASNAILTIGNGVTTNGSGGTFSGIIEDGAGGGRLGLTVTTALNTAGQTTTFSLSGVNTYTGPTTIAKTTAGNLVLAVNSLANIGQNSAIGRGDNTSAATNAASLVFNNGILQYTGSSANIFQETQTPSISIDRLFTLAGNGTIQSSGTFGNNILGAGGNNHATLIFNNSANAVAFAGAAGARLLTLGGTSIGDNEMGIQLLDQPGPTAYTLGITKADAGLWILSNTANNYSGATTISGGQLRVTLGAAGVATLSANSNLVFSGGVLETFGTFAQSIGTGAGTFQWGTNGSGGFAASYSKLTVNIGGAGAPVTWGTGGIGNGTGNLILNSTTALAEVEFTNAINLGTAGFNTRLITVNDNSSTNTDYAIISGDISNSVAANANQTALAKDGTGILILTGNNTFQGTGTGGAFNLRNGTLMFSSFANNLGSMADPTGTGRMQIGSGGNSAGLLYIGAGETVTRRIELIGTGGTARIENGGSGAIVITDVINSSTGTKTLNIRGLNPEANEISANLANGAGTLAVTKDDGGFWVLSGNNTYTGGTLVNGGVLGLGSNTAIGTGNLDVRNAVVQAIGGDRVFNNNFVTNNATPIFTGLHSMQFVNGSNVGGNSNFDNYLAKGETLTFTGTFTLAEADQARTVNFRGTGTTILNGSILAGSGTGVDGFTVAMGASTHEGPGMLQINGSAANTATGTVTLSSGILQIGKSGTLTPLGTGNFTMGNGFLQAITDLSGANALTNTFTISNSTGIFQGNQSITFTGVANNTGGNSVIRNNIASGATLTFAGATFTLAEADQTRTLNFEGSGDTVITGNIVSGTGTGVDGLTKAGSGSLTTNGVNTITGNVAVNNGTWNALFNTATTNQLGAGTLTLGGGRLLATKSDAIASSQTWTSATLTGNTASTLSFVTSGGAALNVTTGTITRGAQSTLAFVLPSLGSINVGASPLAIGGGATSWATVGTGSSKTFAIKDGANLVAAATTVTKTNVGTWLLSDNASDDAAGPTGFTGTFTAGGVNTIRFNAPTTSTVTIAQNATLNLSGGGILVTTNVGANAASITGGIITVAPHQLSGNTTNTSTTVRVGNTDGLFVGQVVSGAGIAAGTTIANILDDTTIVLSAAATSTNTATSLSFGSTTSELVIHQDNTAADFTIASAIRNPNRSVSAGIGTAVTKSGLGTVVLSGNNDFFGNLVITEGMVKLGSSTALKGYNSGSGFSVPAVVLANRANAMLDLNGFDASIGNLSGGGLLGDLTQIGGTVNVGTGTLKINQTGNTTYSGALTGTGSIILYGTGSGANTLTLNTSANSYSGTLTISNGQMVLANGTVPNGGTVANLANVPTITIMNGGGLHLNNNASLPVSRLSDTVAILLKNTAPNAAVATVGLSTETDQVFTTNPRIESVGAVTLGAGVNTLRAATGTAGANPILSMASLTRNNASTLVVLANNMDNPIATQRGDVVVRDASNIVANLVGGGSTVNGTSNISILPWAIGQAITGTGAGPQGNTFVTYSTFGGFGYGFRALTTNEYEQLGAAGGVTLTNNARYSASGVNLAFTGTGHQVNSLLVENTSTTTAMTISGSGAGDSLNVNSGAFLFLGAATAPHQAVTINGFNNGISIGTNEYVFHQLNMSGAGVTIANNLTKAGAGVTKSGNGLLVLSGNNTAVTGAIVLNKGLLKINDLDNIGGNTGTILFQGGGLRLAPGFSDDLSGRTIILGDGGVAAVANGTGMLPETYLSGNVIDTFGTSVVINLTNGTATYTLPSVAGLAIGQVVSGPGIAGTVTISNIVGNDVTFSAAPSATTANATVNFGAPVNVTINSALTGPGGLTKVGPGNLVLGGTTANTNGGAIAVTGGELHLNKTVGVDAIGAGGLIIQASSTASVARLLASHQINDAAVVMVMGNNGANSRFDLNNFSETIGGLVMTTNTASGAVVATGANGILTVNGDILLNNNRDAGGDEAQHIVITGSGNTGTRTLDGTLDLGGVVRNIYVTSQASTANQGAINSAGFGGNKPDAIIETVIQNGGINKLGSRVLFLRNANTYDGLTIISEGAIRATHSQALGSTVGGTEIKSGASLQLEGSIAISENITVQGQGAGGYGAIDSIAGYNSLNGTLNMLGDTAFGAEGAAVLVINSLVTGTAQINKVGTGTVFLNNAANNWTGGFTVTSGSLGVGNNTAPLNGNAITILNGGGFAVGWDGTSMLSGGTQESLLFDFSANPISFVGATGSLTVDRLGTTFAPYNLLPTNKTLQINAISFTNPAFALTVNNNGGYGLELTQNFALVTSGGSPTFGVTNATASNVVQGLTMSGVISGGQTGAGTTVFTKVGNGTLVLSNNGNTFGGGSSVIAINQGVLAVATNEALGNISNIIRLAPATGTATFRATSTFSTARTIQFGNTANTRAIEVTKDNVLTLTSAFDVTTFSAQAAALVKNDLGTLVINADNAAWTGALTVNQGAVRAEHSNAFGTSAGGVSIGTIVGQVQLTGGVTIADALNIAGANNQTWSGINSTGALRSMAGTNTWSGLINLTAATSADNQMRAAMISVDAGSILNITGGLRADLATSGTGRDSWFVLAGAGTGNITGTITHTNGAANNAFQLAKIGTGTWNLQAANSFSGHQLFVLQGTLALNGAATLGTPGIGNTATSNNTIFMLPKGTLLLDSTGTNTNNRLSNRNLDFRGGELTILGNSAATTTETTTGTVTLNPGATILTVTAGAGQQANFTTGAVTRNAGSTVLFRGTNLGNAPGADVATIQATGAGYTFVGQAGAAGSTSKAILPWGIVDTSSGGSGISFATADTATGRIRALAASEYVSTLTGATANFENVRLTTLLNATNTAVTQLHSTINSLQLNSGGGLALGDMRQLTLDSGGILALAGNTGISGGLLSTTSNREMIVYTVGDLNIASAITLTSGGLTKSGEGMLTLSSTGNSFTGNINMLQGTLKLSGGDNTIFFNNTLQLQNGTVDLNGTLQHFASLVQSTTAPRNGNLLPNSGGIVTNSQVATQATLAIRTGGSFAGSIQGNIAVMRSTDNAAFADWNLYTANTFTGPLLLNGGRTQLLGEATFSNVSAIELSQSTLLLSNNNGTSIADVNINDRINDAAAIYMRGAMFQYRARFGEVGFEKIGDVTLGVGASAIDVAEPGTALNESTLTINSLTREAGSRATLRFFGVDGQIGSLAQIFITNAPVLDNHIIGGWAVVEREFATYSSATGIAALNATGAIGYAQNTLNTGLTTDNIRITAVGASTLTANRDINSLAIVVSGATNLNLGGFTLTLGSGGLIASNATDNSAITISNGDLTSGDLNVASDLYLHSLGYNNTADVTNRDVLVSARIVNNGTGAVTLVLNADSGRGTGNNTNETVLSGANTYTGGTFVNGGRVQLNTAGANGSTITATGTGNLTITGGTSTNGSTFDERSATVMLMSSNQIHNSAIVTINGGATLNLNGFNQTLGGLVFNNTGGNTPTVSTGTNGILTLNGNVTATSQNIGNAAVSAMTTAGTGFISLGGATRTFDVSAVKFNGKNISPLIATLNISGVMRGTGNEGIIKTGDGLLQLGGASTFTGGVDLQQGGIAIATSSTPSTLGALVTSGPLGTGTFKIGANTYLTSTGGHTLANNLNLNNNLTFRGANSLTFNGNATLTTGGTFTVNVEEANFTAIFNGLINANSDFTLVKDGLGTLRLGNNYNQVSAVTLNQGTLELFGTTFGVTSPVGTAAITMNGGLLSLRNNGGGGTPSGAVISYNNDLILGAGLTDAQLNVNNVSAGTNNIIQMGKLTTTTNNQQISLSSANGYNLRFVGADINTQARFAIQSGTTLTVLLSNVGASQTVTGSGTIVAGGDNYVNTGAGTLVVGVGVKTNTTTDMPGGPINFAAGNNTFIPLAGTFSNAGYTKGGLMVRQTSFAAAQNANSVANSGVGPSAAFVGITPPADTGYNNRPPVGVASTLTNSSITYSGLVEITSGGTYAFRIADDDQAALFIDGVMVLADNINGGGQGLTERNTAYIELSAGYHQIVFVGVNAGGGGGFNLLYSGPDTASNGSPNGFQAIDPNKLYYASNLGNAGNGFLNAARISDTYNLAASQASTLDGQGTHFNLTFGALTMGASSSLTVQNQFGTGYYGVEGVTTIGGSGVTVNPTTGTLYLAGGVNDGAALGLTKTGAGSLYLGTSTNFTGAFNMNAGFTLLAATNALSSGSNVVASGAQLDLYGNSSHGNVTLNGSGVTLLASGTTAALWNSLANSTGTLTGNVTIGAGSTRIGGIGDIVLSGALSDGAALGFTKIGGNTLTLSGNNVGFTGVASISNGILKLGSNTALGTGGSSASNTVISSASAGNGAVLDLNGMNIANEFLSVAGIGFNNRGTSPNTLAAIINSSNTMATWGGNITMTAATSIGSNRLNANSGVATAGDITLTGAVTGAFALTKVGNNTLFITGSGNTYNGMAINGGKVVVSGAGQLGTGGNHSIAGYGQPTGLLPATTLQLDNTGTASNSRLGGRALSIRNGHLIIDGHASTAVNENLGANNLTISLGHNVITLNNNGGSLTLSVNQLIRDGSATLVIRGSENDIGSSDTRLLVTSGTANAIIPVGTENTTLQFTDTDTSGILPWILIDNSILNPGFGAYSMSFARYDSSLGLTNLAVYALELPTTGTVNGTGDVNLAVVTDLTLQNTLSVNDINLQTTGVNSITFNDDPVGATITLEDLQILTLDSGGILALSSGNFAGNGSLNVAGNRQFVIHTIGASTVLNADVEMGGRLAPTQGGLAKTGEGTLILGERNNYTGSTVINLGTLKLDGGDNTLYYQFTVAPVSSTPNSTPQGQVLAVAPGGILDLNGTNQSINLLQGNGGQNVAGAGGIITNTSATASTLRLVVNGNVNWQGSINGNTNVIKSGGSTTIFYDNNAFTGNLLVQGGVFSLQDQGRVSGASSITVSRGILRWDDTGMQQTANRFGTAAITLNGGTLDFRGRGGTNTVMDVGSIHLAGGASYISATPNTGTVTVRMDGLTRTNNSTLTFAASSGTPGANPFFYFDSAPTLTNGIIGGWAYALGTDGLTAGTNIEFATYDTASGVRQLSGAQMVNHFNDPLANVRFNGNTTVKAGGAVINSLTLNGGAVTLSFSAANDVLNITSGGLLGGLDSNVRTIGSVATPGILTAGGVNPTSDVYLYVTNPSNNMVINSIIADNPTNGRKLHLVLGSAGRVDNSARITLGNANTYTGLTYVQGARVDLANLTGSGNAITGDLIIAGGVQDLSDTANPDTQRVYNRGNEQIADTANVTLLGNGAWDVGGYTETINNLIFQSEGGSRNNAGPRVLTGPGTLVVNGSVTATNLINASAVPLIAGHINFGSDNALTVTVDKVAGASNGIHNQIGLAMNVNVIGGGTLTKQGDGMLSLGGHSDTAFQVNVATGDLTLNSTASYRNATINLASGTKLDMRGLTNVVVGNVTGTGTIFNFHVGTAGNLVTGGANTDATFDGLFSSEFTSGMINVTKVGTGTWTLTADNTQHLSGTLSLLDGRILLNGTTARLGFAQQNIATGGVLTLDNSTNVLNFRLGGPIAESSTGIRTAALQIGTTNINYTIPNGDPNPNRNMEFRGGTVNLIGGSTNVMEVLNQVAMTSGAGVLNMTASSAETVFITHNLAGVNNGILYLNAVGSGAILGGTKGAGHVNFAATTPNLLGGGGLAGTKNMSIRPDIIGTDSTGTGFVTHDLDGLRLLTAAEYKTPDTRYLGNANPLRVSTVPGAAPGDNVGTADNVRTNLTHSMDNSTSVNSLTLQSGGGVDSTGGGMLLGTAQGQSAAGRMFNGSGTLNTLTISSGGLLAFAGNTGIQGGVITSASDRRLYITTLGDLTIDSYIIGVGGTAANQGIVKSGAGTLTLGKKTLGIGVLSLQEGTLVLNAGDNTIMVAPTGGTATQLDFNLNGGTLDLNGNDQAFGRITTTSGDTAPNGAGDITNTGALASLYTNTQAGNVTYSGNISGATNVVKTGANTWTLTGTHSYTGATIVRGGTLQLRDDGVLANTSNIELNYGTLLVDNTGWYGQNRLRSGVNMTLRGGTFQFTPRQTQVTSTNMENVGTIDFADGMSRFLFNVTQGSSVTLNATSLARSNGDATWFVNPGIGVLGRGSSDNNDQSPQLILQNAPTLTNGLIGGWAIHNGDNWLVYQAGVHSSGGTGVGAMSDTGAGFITYDEDTGTVANFSAADSIATRNMRLQNNTYQVADIGGTGTAGNFLLNSLNFLTNTNGQTLEFVDSLDTLYLTAGAFLRSGNVTANIGNAVNNGRISAGVVGATGVQHLYMYNNQNVLTINSRIVDNSASAPVRLVLWSANSGRIDLASVNLHTGGTVVNGLTNTTTVQLNIANAVPAGGLTINDTNVITNTSANVVNGVNASNVVTINGGGILNLTTNAVATNTLAGLVFNNSGGTTTPQVIIGLNTSTLILSGTNAITATNENYQTLPTIAVTTAGNLQFSAAAPVITVNNPSGIATHGLQINAVIQTNAGWTQALTKDGNGMLSLTVANTFAQGIVLKDGGIVLGNAGSLGTGKLTIGDGAAGGTHTLMTNGVAALTITNQIDINEDLIIGGTNANSGTNHNLTASGAVALGGGDRVITVESPTVTFTIGGVVSSTGGGLIKDGDGILQLNGANTYTGNTRVKRGLLKQGSGTALAGSHLIVESAGTVDMNGNAMTVKSLSGEDSLHGGVITNSANNTQTLTVGDVLASVDTTFAGIITDARAITATTNSRLNLVKNGNSRQKLTGLNTYGGTTTVNSSTTTLGGGGHLQVGENGIGQTGTGVTRVTAGATLSGSGLINGTPNSTAHVVESGGRISPGDNYGASNGILTFNGNLTLNAGSQSVFQLTSRTTSTTIGGGFVNVATSMSGELATWNSAAVPAGAHDALQINGSLTVTGGNPTPLFLVEDNGYLLNASMGDVFDLLDWTGAALASFNAGTNFRSGGSGGGDLFLPTLVSSNQVWDVSAFASHGFLVVVPEPSRAILLLGGLLLLLSVRRRRNW</sequence>
<accession>A0A366HW20</accession>
<dbReference type="PROSITE" id="PS51820">
    <property type="entry name" value="PA14"/>
    <property type="match status" value="1"/>
</dbReference>
<dbReference type="InterPro" id="IPR011050">
    <property type="entry name" value="Pectin_lyase_fold/virulence"/>
</dbReference>
<dbReference type="Pfam" id="PF12951">
    <property type="entry name" value="PATR"/>
    <property type="match status" value="28"/>
</dbReference>
<dbReference type="SMART" id="SM00758">
    <property type="entry name" value="PA14"/>
    <property type="match status" value="1"/>
</dbReference>
<reference evidence="3 4" key="1">
    <citation type="submission" date="2018-06" db="EMBL/GenBank/DDBJ databases">
        <title>Genomic Encyclopedia of Type Strains, Phase IV (KMG-IV): sequencing the most valuable type-strain genomes for metagenomic binning, comparative biology and taxonomic classification.</title>
        <authorList>
            <person name="Goeker M."/>
        </authorList>
    </citation>
    <scope>NUCLEOTIDE SEQUENCE [LARGE SCALE GENOMIC DNA]</scope>
    <source>
        <strain evidence="3 4">DSM 25532</strain>
    </source>
</reference>
<keyword evidence="1" id="KW-0732">Signal</keyword>
<gene>
    <name evidence="3" type="ORF">DES53_101483</name>
</gene>
<dbReference type="Gene3D" id="2.160.20.20">
    <property type="match status" value="1"/>
</dbReference>
<dbReference type="NCBIfam" id="TIGR02601">
    <property type="entry name" value="autotrns_rpt"/>
    <property type="match status" value="12"/>
</dbReference>
<evidence type="ECO:0000256" key="1">
    <source>
        <dbReference type="ARBA" id="ARBA00022729"/>
    </source>
</evidence>
<evidence type="ECO:0000259" key="2">
    <source>
        <dbReference type="PROSITE" id="PS51820"/>
    </source>
</evidence>
<comment type="caution">
    <text evidence="3">The sequence shown here is derived from an EMBL/GenBank/DDBJ whole genome shotgun (WGS) entry which is preliminary data.</text>
</comment>
<protein>
    <submittedName>
        <fullName evidence="3">Putative secreted protein with PEP-CTERM sorting signal</fullName>
    </submittedName>
</protein>
<dbReference type="InterPro" id="IPR011658">
    <property type="entry name" value="PA14_dom"/>
</dbReference>
<dbReference type="SUPFAM" id="SSF56988">
    <property type="entry name" value="Anthrax protective antigen"/>
    <property type="match status" value="1"/>
</dbReference>
<dbReference type="SMART" id="SM00710">
    <property type="entry name" value="PbH1"/>
    <property type="match status" value="11"/>
</dbReference>
<proteinExistence type="predicted"/>
<organism evidence="3 4">
    <name type="scientific">Roseimicrobium gellanilyticum</name>
    <dbReference type="NCBI Taxonomy" id="748857"/>
    <lineage>
        <taxon>Bacteria</taxon>
        <taxon>Pseudomonadati</taxon>
        <taxon>Verrucomicrobiota</taxon>
        <taxon>Verrucomicrobiia</taxon>
        <taxon>Verrucomicrobiales</taxon>
        <taxon>Verrucomicrobiaceae</taxon>
        <taxon>Roseimicrobium</taxon>
    </lineage>
</organism>
<evidence type="ECO:0000313" key="4">
    <source>
        <dbReference type="Proteomes" id="UP000253426"/>
    </source>
</evidence>
<dbReference type="SUPFAM" id="SSF51126">
    <property type="entry name" value="Pectin lyase-like"/>
    <property type="match status" value="2"/>
</dbReference>
<keyword evidence="4" id="KW-1185">Reference proteome</keyword>
<feature type="domain" description="PA14" evidence="2">
    <location>
        <begin position="4894"/>
        <end position="5047"/>
    </location>
</feature>
<dbReference type="EMBL" id="QNRR01000001">
    <property type="protein sequence ID" value="RBP47685.1"/>
    <property type="molecule type" value="Genomic_DNA"/>
</dbReference>
<dbReference type="InterPro" id="IPR013425">
    <property type="entry name" value="Autotrns_rpt"/>
</dbReference>
<dbReference type="InterPro" id="IPR037524">
    <property type="entry name" value="PA14/GLEYA"/>
</dbReference>
<dbReference type="OrthoDB" id="200446at2"/>
<dbReference type="InterPro" id="IPR006626">
    <property type="entry name" value="PbH1"/>
</dbReference>
<dbReference type="Proteomes" id="UP000253426">
    <property type="component" value="Unassembled WGS sequence"/>
</dbReference>